<dbReference type="SUPFAM" id="SSF56672">
    <property type="entry name" value="DNA/RNA polymerases"/>
    <property type="match status" value="1"/>
</dbReference>
<sequence>MHLIQRINAIKENSILDEFPEVGLGCLSGKYHININPLVSPVVHPPRRVPHSKREPLKKEMDRMVEAGILKKVPLNEPADWVSSLVCVDKPDGSIRVCLDPKDLNVAIKREHYPLPLVDDITANCAGATVFSTLDAEKAFYQIQLDEESSKLVTLNTPFGRYR</sequence>
<dbReference type="CDD" id="cd01647">
    <property type="entry name" value="RT_LTR"/>
    <property type="match status" value="1"/>
</dbReference>
<accession>A0AAD9UZN3</accession>
<dbReference type="PANTHER" id="PTHR37984:SF7">
    <property type="entry name" value="INTEGRASE CATALYTIC DOMAIN-CONTAINING PROTEIN"/>
    <property type="match status" value="1"/>
</dbReference>
<evidence type="ECO:0000259" key="1">
    <source>
        <dbReference type="Pfam" id="PF00078"/>
    </source>
</evidence>
<comment type="caution">
    <text evidence="2">The sequence shown here is derived from an EMBL/GenBank/DDBJ whole genome shotgun (WGS) entry which is preliminary data.</text>
</comment>
<keyword evidence="3" id="KW-1185">Reference proteome</keyword>
<evidence type="ECO:0000313" key="3">
    <source>
        <dbReference type="Proteomes" id="UP001249851"/>
    </source>
</evidence>
<dbReference type="Gene3D" id="3.10.10.10">
    <property type="entry name" value="HIV Type 1 Reverse Transcriptase, subunit A, domain 1"/>
    <property type="match status" value="1"/>
</dbReference>
<dbReference type="EMBL" id="JARQWQ010000061">
    <property type="protein sequence ID" value="KAK2555677.1"/>
    <property type="molecule type" value="Genomic_DNA"/>
</dbReference>
<dbReference type="InterPro" id="IPR000477">
    <property type="entry name" value="RT_dom"/>
</dbReference>
<dbReference type="AlphaFoldDB" id="A0AAD9UZN3"/>
<organism evidence="2 3">
    <name type="scientific">Acropora cervicornis</name>
    <name type="common">Staghorn coral</name>
    <dbReference type="NCBI Taxonomy" id="6130"/>
    <lineage>
        <taxon>Eukaryota</taxon>
        <taxon>Metazoa</taxon>
        <taxon>Cnidaria</taxon>
        <taxon>Anthozoa</taxon>
        <taxon>Hexacorallia</taxon>
        <taxon>Scleractinia</taxon>
        <taxon>Astrocoeniina</taxon>
        <taxon>Acroporidae</taxon>
        <taxon>Acropora</taxon>
    </lineage>
</organism>
<dbReference type="InterPro" id="IPR043502">
    <property type="entry name" value="DNA/RNA_pol_sf"/>
</dbReference>
<dbReference type="FunFam" id="3.10.10.10:FF:000003">
    <property type="entry name" value="Retrovirus-related Pol polyprotein from transposon 297-like Protein"/>
    <property type="match status" value="1"/>
</dbReference>
<reference evidence="2" key="1">
    <citation type="journal article" date="2023" name="G3 (Bethesda)">
        <title>Whole genome assembly and annotation of the endangered Caribbean coral Acropora cervicornis.</title>
        <authorList>
            <person name="Selwyn J.D."/>
            <person name="Vollmer S.V."/>
        </authorList>
    </citation>
    <scope>NUCLEOTIDE SEQUENCE</scope>
    <source>
        <strain evidence="2">K2</strain>
    </source>
</reference>
<name>A0AAD9UZN3_ACRCE</name>
<dbReference type="Pfam" id="PF00078">
    <property type="entry name" value="RVT_1"/>
    <property type="match status" value="1"/>
</dbReference>
<gene>
    <name evidence="2" type="ORF">P5673_022704</name>
</gene>
<protein>
    <recommendedName>
        <fullName evidence="1">Reverse transcriptase domain-containing protein</fullName>
    </recommendedName>
</protein>
<dbReference type="InterPro" id="IPR043128">
    <property type="entry name" value="Rev_trsase/Diguanyl_cyclase"/>
</dbReference>
<dbReference type="PANTHER" id="PTHR37984">
    <property type="entry name" value="PROTEIN CBG26694"/>
    <property type="match status" value="1"/>
</dbReference>
<dbReference type="Gene3D" id="3.30.70.270">
    <property type="match status" value="1"/>
</dbReference>
<dbReference type="Proteomes" id="UP001249851">
    <property type="component" value="Unassembled WGS sequence"/>
</dbReference>
<evidence type="ECO:0000313" key="2">
    <source>
        <dbReference type="EMBL" id="KAK2555677.1"/>
    </source>
</evidence>
<proteinExistence type="predicted"/>
<dbReference type="InterPro" id="IPR050951">
    <property type="entry name" value="Retrovirus_Pol_polyprotein"/>
</dbReference>
<reference evidence="2" key="2">
    <citation type="journal article" date="2023" name="Science">
        <title>Genomic signatures of disease resistance in endangered staghorn corals.</title>
        <authorList>
            <person name="Vollmer S.V."/>
            <person name="Selwyn J.D."/>
            <person name="Despard B.A."/>
            <person name="Roesel C.L."/>
        </authorList>
    </citation>
    <scope>NUCLEOTIDE SEQUENCE</scope>
    <source>
        <strain evidence="2">K2</strain>
    </source>
</reference>
<feature type="domain" description="Reverse transcriptase" evidence="1">
    <location>
        <begin position="88"/>
        <end position="158"/>
    </location>
</feature>